<sequence length="696" mass="79196">MIGLSRLDERKDNRMPITLDILKALVQVLPLVCRSLYEATLFTAIFVTAFYGYFRIGELVQNSITDIGHAVQLQDITFGTDNKSVTINLKHSKIDQEGKGAVVNIKSVDKHLCPVLSLRKFLRLRPKAMGSLFCHVNGAPVTRYQTASVFNQSLVRLGLDTHIYKLHSFRTGAATHAWSTVKEIVCLNLRSFVEPRRIWILGSSIIKHAFVHVKNSHIGSNLQLHRHNASVLWQGMGGMRSHQLIRKVRTLLKYEEAPYMHVIHCGGNDIGQILKSVELRATIKRILDKLVVLLPNTILVWSQILPRLHWRGEIDHQALEKTFMLKNAMIGLSRLDERKDNRMPITLDILKALVQVLPLVCRSLYEATLFTAIFVTAFYGYFRIGELVQNSITDIGHAVQLQDITFGTDNKSVTINLKHSKIDQEGKGAVVNIKSVDKHLCPVLSLRKFLRLRPKAMGSLFCHVNGAPVTRYQTASVFNQSQVRSFVEPRRIWILGSSIIKHAFVHVKNSHIGSNLQLHRHNASVLWQGMGGIRSHQLIRKVRTLLKYKEAPYMHVIHCGGNDIGQILKSVELRATIKRILDKLVVPLPNTILVWSQILPRLHWRGEIDHQALEKVRVRINSHIATYLTKIGGKYIRYPELDIEDPTLYKDDAVHLNLLGNDLFINRLQQGLQSFLEDKCLNVSPRLNEHGPWLIM</sequence>
<dbReference type="SUPFAM" id="SSF56349">
    <property type="entry name" value="DNA breaking-rejoining enzymes"/>
    <property type="match status" value="2"/>
</dbReference>
<dbReference type="GO" id="GO:0003677">
    <property type="term" value="F:DNA binding"/>
    <property type="evidence" value="ECO:0007669"/>
    <property type="project" value="InterPro"/>
</dbReference>
<dbReference type="InterPro" id="IPR013762">
    <property type="entry name" value="Integrase-like_cat_sf"/>
</dbReference>
<dbReference type="EnsemblMetazoa" id="G34181.1">
    <property type="protein sequence ID" value="G34181.1:cds"/>
    <property type="gene ID" value="G34181"/>
</dbReference>
<proteinExistence type="predicted"/>
<reference evidence="2" key="1">
    <citation type="submission" date="2022-08" db="UniProtKB">
        <authorList>
            <consortium name="EnsemblMetazoa"/>
        </authorList>
    </citation>
    <scope>IDENTIFICATION</scope>
    <source>
        <strain evidence="2">05x7-T-G4-1.051#20</strain>
    </source>
</reference>
<dbReference type="Gene3D" id="1.10.443.10">
    <property type="entry name" value="Intergrase catalytic core"/>
    <property type="match status" value="1"/>
</dbReference>
<dbReference type="Gene3D" id="3.40.50.1110">
    <property type="entry name" value="SGNH hydrolase"/>
    <property type="match status" value="2"/>
</dbReference>
<dbReference type="Proteomes" id="UP000005408">
    <property type="component" value="Unassembled WGS sequence"/>
</dbReference>
<evidence type="ECO:0008006" key="4">
    <source>
        <dbReference type="Google" id="ProtNLM"/>
    </source>
</evidence>
<dbReference type="InterPro" id="IPR052925">
    <property type="entry name" value="Phage_Integrase-like_Recomb"/>
</dbReference>
<evidence type="ECO:0000256" key="1">
    <source>
        <dbReference type="ARBA" id="ARBA00023172"/>
    </source>
</evidence>
<dbReference type="PANTHER" id="PTHR34605:SF3">
    <property type="entry name" value="P CELL-TYPE AGGLUTINATION PROTEIN MAP4-LIKE-RELATED"/>
    <property type="match status" value="1"/>
</dbReference>
<name>A0A8W8MMU3_MAGGI</name>
<dbReference type="PANTHER" id="PTHR34605">
    <property type="entry name" value="PHAGE_INTEGRASE DOMAIN-CONTAINING PROTEIN"/>
    <property type="match status" value="1"/>
</dbReference>
<dbReference type="AlphaFoldDB" id="A0A8W8MMU3"/>
<keyword evidence="3" id="KW-1185">Reference proteome</keyword>
<evidence type="ECO:0000313" key="2">
    <source>
        <dbReference type="EnsemblMetazoa" id="G34181.1:cds"/>
    </source>
</evidence>
<dbReference type="InterPro" id="IPR036514">
    <property type="entry name" value="SGNH_hydro_sf"/>
</dbReference>
<organism evidence="2 3">
    <name type="scientific">Magallana gigas</name>
    <name type="common">Pacific oyster</name>
    <name type="synonym">Crassostrea gigas</name>
    <dbReference type="NCBI Taxonomy" id="29159"/>
    <lineage>
        <taxon>Eukaryota</taxon>
        <taxon>Metazoa</taxon>
        <taxon>Spiralia</taxon>
        <taxon>Lophotrochozoa</taxon>
        <taxon>Mollusca</taxon>
        <taxon>Bivalvia</taxon>
        <taxon>Autobranchia</taxon>
        <taxon>Pteriomorphia</taxon>
        <taxon>Ostreida</taxon>
        <taxon>Ostreoidea</taxon>
        <taxon>Ostreidae</taxon>
        <taxon>Magallana</taxon>
    </lineage>
</organism>
<evidence type="ECO:0000313" key="3">
    <source>
        <dbReference type="Proteomes" id="UP000005408"/>
    </source>
</evidence>
<keyword evidence="1" id="KW-0233">DNA recombination</keyword>
<dbReference type="GO" id="GO:0006310">
    <property type="term" value="P:DNA recombination"/>
    <property type="evidence" value="ECO:0007669"/>
    <property type="project" value="UniProtKB-KW"/>
</dbReference>
<protein>
    <recommendedName>
        <fullName evidence="4">SGNH hydrolase-type esterase domain-containing protein</fullName>
    </recommendedName>
</protein>
<dbReference type="InterPro" id="IPR011010">
    <property type="entry name" value="DNA_brk_join_enz"/>
</dbReference>
<accession>A0A8W8MMU3</accession>
<dbReference type="GO" id="GO:0015074">
    <property type="term" value="P:DNA integration"/>
    <property type="evidence" value="ECO:0007669"/>
    <property type="project" value="InterPro"/>
</dbReference>
<dbReference type="SUPFAM" id="SSF52266">
    <property type="entry name" value="SGNH hydrolase"/>
    <property type="match status" value="2"/>
</dbReference>